<dbReference type="InterPro" id="IPR029063">
    <property type="entry name" value="SAM-dependent_MTases_sf"/>
</dbReference>
<dbReference type="Pfam" id="PF08241">
    <property type="entry name" value="Methyltransf_11"/>
    <property type="match status" value="1"/>
</dbReference>
<dbReference type="Gene3D" id="3.40.50.150">
    <property type="entry name" value="Vaccinia Virus protein VP39"/>
    <property type="match status" value="1"/>
</dbReference>
<proteinExistence type="predicted"/>
<dbReference type="AlphaFoldDB" id="A0A382HGB3"/>
<feature type="domain" description="Methyltransferase type 11" evidence="1">
    <location>
        <begin position="37"/>
        <end position="133"/>
    </location>
</feature>
<dbReference type="PANTHER" id="PTHR45036:SF1">
    <property type="entry name" value="METHYLTRANSFERASE LIKE 7A"/>
    <property type="match status" value="1"/>
</dbReference>
<dbReference type="SUPFAM" id="SSF53335">
    <property type="entry name" value="S-adenosyl-L-methionine-dependent methyltransferases"/>
    <property type="match status" value="1"/>
</dbReference>
<gene>
    <name evidence="2" type="ORF">METZ01_LOCUS238979</name>
</gene>
<evidence type="ECO:0000259" key="1">
    <source>
        <dbReference type="Pfam" id="PF08241"/>
    </source>
</evidence>
<dbReference type="InterPro" id="IPR052356">
    <property type="entry name" value="Thiol_S-MT"/>
</dbReference>
<dbReference type="GO" id="GO:0008757">
    <property type="term" value="F:S-adenosylmethionine-dependent methyltransferase activity"/>
    <property type="evidence" value="ECO:0007669"/>
    <property type="project" value="InterPro"/>
</dbReference>
<protein>
    <recommendedName>
        <fullName evidence="1">Methyltransferase type 11 domain-containing protein</fullName>
    </recommendedName>
</protein>
<dbReference type="EMBL" id="UINC01061010">
    <property type="protein sequence ID" value="SVB86125.1"/>
    <property type="molecule type" value="Genomic_DNA"/>
</dbReference>
<dbReference type="CDD" id="cd02440">
    <property type="entry name" value="AdoMet_MTases"/>
    <property type="match status" value="1"/>
</dbReference>
<dbReference type="InterPro" id="IPR013216">
    <property type="entry name" value="Methyltransf_11"/>
</dbReference>
<evidence type="ECO:0000313" key="2">
    <source>
        <dbReference type="EMBL" id="SVB86125.1"/>
    </source>
</evidence>
<organism evidence="2">
    <name type="scientific">marine metagenome</name>
    <dbReference type="NCBI Taxonomy" id="408172"/>
    <lineage>
        <taxon>unclassified sequences</taxon>
        <taxon>metagenomes</taxon>
        <taxon>ecological metagenomes</taxon>
    </lineage>
</organism>
<name>A0A382HGB3_9ZZZZ</name>
<dbReference type="PANTHER" id="PTHR45036">
    <property type="entry name" value="METHYLTRANSFERASE LIKE 7B"/>
    <property type="match status" value="1"/>
</dbReference>
<reference evidence="2" key="1">
    <citation type="submission" date="2018-05" db="EMBL/GenBank/DDBJ databases">
        <authorList>
            <person name="Lanie J.A."/>
            <person name="Ng W.-L."/>
            <person name="Kazmierczak K.M."/>
            <person name="Andrzejewski T.M."/>
            <person name="Davidsen T.M."/>
            <person name="Wayne K.J."/>
            <person name="Tettelin H."/>
            <person name="Glass J.I."/>
            <person name="Rusch D."/>
            <person name="Podicherti R."/>
            <person name="Tsui H.-C.T."/>
            <person name="Winkler M.E."/>
        </authorList>
    </citation>
    <scope>NUCLEOTIDE SEQUENCE</scope>
</reference>
<sequence length="168" mass="19229">MIWSNIIQPRLISLACTSKPIRIQRTKVIHLAKGDVLEIGFGSGHNLPFYNQNKVKKIIGLEPSIYMQNLSKKRLRDCEINFEYLTASAEEIPIETDSIDTVVCTYTLCSIPNPEYAIKEIRRVLKKGGNFIFSEHSRSPDLNVKKFQKTIEPIWKILADGCHLTRNI</sequence>
<accession>A0A382HGB3</accession>